<dbReference type="SUPFAM" id="SSF82171">
    <property type="entry name" value="DPP6 N-terminal domain-like"/>
    <property type="match status" value="1"/>
</dbReference>
<accession>A0ABU2S840</accession>
<evidence type="ECO:0000256" key="1">
    <source>
        <dbReference type="ARBA" id="ARBA00022801"/>
    </source>
</evidence>
<sequence length="605" mass="64616">MSGAGKISTGTSGADAGQFTVSRPVLPSVCRDNPAWMAFVGDARGRCEIFAWHAGRREARQVTDRPTGTVRCAIDPHGVIWWFAERADGTGEWQTQDFAGGPDVPAFAGVVPRGRPAGLILPGGTMAAAGLADDEGLTVRIGRRGAPPRHVLRFPGRARLAGYCPQAGLLAIARAPGDHEAVTVLTPRGRAAAVLSGRAGRVWPLGFAPGHTELLLVREHADGYQVVTWRADRGLTAHPGCTFDTEITAQWYPRGRRVLIRQERHGRSVLTSADLDRARTRTVPTPPGTVLDATAEADGTVHCLFTDTTTPAHVLSFGPTTRHLPPPPPSPPPLDAEVRERWTDGPDGPVHTLLALPPGRTAPGPVVFLVHGGPARHDKDAYDPAVHSLVASGLAVARVNYRGSTAYGPRWRAAWSRGVGWTQIADLAAVRADLVAAGIADPAAVGLWGTSWGAYLVLLALGRQPALWRAAVAVKPLADYVTAWHLATPALRALDSELFGGTPEQVPERYARSSPLTCVSSVRAPLLVIAATRDAKCPPEQVRSYLNALREAGGHCEELWLDSGHDGLDGADHVRVLRHGLYFLARGLRTPRAGLVPPHRSPERR</sequence>
<name>A0ABU2S840_9ACTN</name>
<dbReference type="SUPFAM" id="SSF53474">
    <property type="entry name" value="alpha/beta-Hydrolases"/>
    <property type="match status" value="1"/>
</dbReference>
<dbReference type="Proteomes" id="UP001183615">
    <property type="component" value="Unassembled WGS sequence"/>
</dbReference>
<evidence type="ECO:0000313" key="3">
    <source>
        <dbReference type="EMBL" id="MDT0444260.1"/>
    </source>
</evidence>
<keyword evidence="4" id="KW-1185">Reference proteome</keyword>
<evidence type="ECO:0000313" key="4">
    <source>
        <dbReference type="Proteomes" id="UP001183615"/>
    </source>
</evidence>
<evidence type="ECO:0000259" key="2">
    <source>
        <dbReference type="Pfam" id="PF00326"/>
    </source>
</evidence>
<proteinExistence type="predicted"/>
<keyword evidence="1" id="KW-0378">Hydrolase</keyword>
<dbReference type="RefSeq" id="WP_311618526.1">
    <property type="nucleotide sequence ID" value="NZ_JAVREV010000008.1"/>
</dbReference>
<feature type="domain" description="Peptidase S9 prolyl oligopeptidase catalytic" evidence="2">
    <location>
        <begin position="387"/>
        <end position="587"/>
    </location>
</feature>
<dbReference type="Gene3D" id="3.40.50.1820">
    <property type="entry name" value="alpha/beta hydrolase"/>
    <property type="match status" value="1"/>
</dbReference>
<dbReference type="EMBL" id="JAVREV010000008">
    <property type="protein sequence ID" value="MDT0444260.1"/>
    <property type="molecule type" value="Genomic_DNA"/>
</dbReference>
<dbReference type="PANTHER" id="PTHR42776:SF27">
    <property type="entry name" value="DIPEPTIDYL PEPTIDASE FAMILY MEMBER 6"/>
    <property type="match status" value="1"/>
</dbReference>
<dbReference type="PANTHER" id="PTHR42776">
    <property type="entry name" value="SERINE PEPTIDASE S9 FAMILY MEMBER"/>
    <property type="match status" value="1"/>
</dbReference>
<reference evidence="4" key="1">
    <citation type="submission" date="2023-07" db="EMBL/GenBank/DDBJ databases">
        <title>30 novel species of actinomycetes from the DSMZ collection.</title>
        <authorList>
            <person name="Nouioui I."/>
        </authorList>
    </citation>
    <scope>NUCLEOTIDE SEQUENCE [LARGE SCALE GENOMIC DNA]</scope>
    <source>
        <strain evidence="4">DSM 41886</strain>
    </source>
</reference>
<comment type="caution">
    <text evidence="3">The sequence shown here is derived from an EMBL/GenBank/DDBJ whole genome shotgun (WGS) entry which is preliminary data.</text>
</comment>
<organism evidence="3 4">
    <name type="scientific">Streptomyces johnsoniae</name>
    <dbReference type="NCBI Taxonomy" id="3075532"/>
    <lineage>
        <taxon>Bacteria</taxon>
        <taxon>Bacillati</taxon>
        <taxon>Actinomycetota</taxon>
        <taxon>Actinomycetes</taxon>
        <taxon>Kitasatosporales</taxon>
        <taxon>Streptomycetaceae</taxon>
        <taxon>Streptomyces</taxon>
    </lineage>
</organism>
<dbReference type="InterPro" id="IPR001375">
    <property type="entry name" value="Peptidase_S9_cat"/>
</dbReference>
<dbReference type="Pfam" id="PF00326">
    <property type="entry name" value="Peptidase_S9"/>
    <property type="match status" value="1"/>
</dbReference>
<gene>
    <name evidence="3" type="ORF">RM779_16890</name>
</gene>
<dbReference type="InterPro" id="IPR029058">
    <property type="entry name" value="AB_hydrolase_fold"/>
</dbReference>
<protein>
    <submittedName>
        <fullName evidence="3">Prolyl oligopeptidase family serine peptidase</fullName>
    </submittedName>
</protein>